<gene>
    <name evidence="1" type="ORF">OCBIM_22037126mg</name>
</gene>
<accession>A0A0L8GBH6</accession>
<dbReference type="AlphaFoldDB" id="A0A0L8GBH6"/>
<evidence type="ECO:0000313" key="1">
    <source>
        <dbReference type="EMBL" id="KOF73895.1"/>
    </source>
</evidence>
<proteinExistence type="predicted"/>
<protein>
    <submittedName>
        <fullName evidence="1">Uncharacterized protein</fullName>
    </submittedName>
</protein>
<name>A0A0L8GBH6_OCTBM</name>
<reference evidence="1" key="1">
    <citation type="submission" date="2015-07" db="EMBL/GenBank/DDBJ databases">
        <title>MeaNS - Measles Nucleotide Surveillance Program.</title>
        <authorList>
            <person name="Tran T."/>
            <person name="Druce J."/>
        </authorList>
    </citation>
    <scope>NUCLEOTIDE SEQUENCE</scope>
    <source>
        <strain evidence="1">UCB-OBI-ISO-001</strain>
        <tissue evidence="1">Gonad</tissue>
    </source>
</reference>
<dbReference type="EMBL" id="KQ422927">
    <property type="protein sequence ID" value="KOF73895.1"/>
    <property type="molecule type" value="Genomic_DNA"/>
</dbReference>
<organism evidence="1">
    <name type="scientific">Octopus bimaculoides</name>
    <name type="common">California two-spotted octopus</name>
    <dbReference type="NCBI Taxonomy" id="37653"/>
    <lineage>
        <taxon>Eukaryota</taxon>
        <taxon>Metazoa</taxon>
        <taxon>Spiralia</taxon>
        <taxon>Lophotrochozoa</taxon>
        <taxon>Mollusca</taxon>
        <taxon>Cephalopoda</taxon>
        <taxon>Coleoidea</taxon>
        <taxon>Octopodiformes</taxon>
        <taxon>Octopoda</taxon>
        <taxon>Incirrata</taxon>
        <taxon>Octopodidae</taxon>
        <taxon>Octopus</taxon>
    </lineage>
</organism>
<sequence length="130" mass="15049">MQLSTKSDTVHLLSAYAPTQAAENVNKDIFYKNLQSMLKQKNDVFILINFNARVGLHLQKWLTCLGHFGIRKINENGRSLLVFCSNGKDCDKVSYCHLRFGHWYQIWSLHHRQKSSNQCETNKVIPQQGL</sequence>